<evidence type="ECO:0000313" key="13">
    <source>
        <dbReference type="EMBL" id="MDM4018671.1"/>
    </source>
</evidence>
<dbReference type="InterPro" id="IPR050979">
    <property type="entry name" value="LD-transpeptidase"/>
</dbReference>
<feature type="compositionally biased region" description="Low complexity" evidence="10">
    <location>
        <begin position="186"/>
        <end position="198"/>
    </location>
</feature>
<feature type="active site" description="Nucleophile" evidence="9">
    <location>
        <position position="414"/>
    </location>
</feature>
<evidence type="ECO:0000256" key="8">
    <source>
        <dbReference type="ARBA" id="ARBA00023316"/>
    </source>
</evidence>
<keyword evidence="7 9" id="KW-0573">Peptidoglycan synthesis</keyword>
<dbReference type="Pfam" id="PF01476">
    <property type="entry name" value="LysM"/>
    <property type="match status" value="1"/>
</dbReference>
<keyword evidence="3" id="KW-0328">Glycosyltransferase</keyword>
<name>A0ABT7PQR8_9BACT</name>
<protein>
    <submittedName>
        <fullName evidence="13">LysM peptidoglycan-binding domain-containing protein</fullName>
    </submittedName>
</protein>
<dbReference type="Gene3D" id="2.40.440.10">
    <property type="entry name" value="L,D-transpeptidase catalytic domain-like"/>
    <property type="match status" value="1"/>
</dbReference>
<gene>
    <name evidence="13" type="ORF">QTN89_24675</name>
</gene>
<evidence type="ECO:0000259" key="11">
    <source>
        <dbReference type="PROSITE" id="PS51782"/>
    </source>
</evidence>
<feature type="domain" description="LysM" evidence="11">
    <location>
        <begin position="272"/>
        <end position="316"/>
    </location>
</feature>
<evidence type="ECO:0000256" key="2">
    <source>
        <dbReference type="ARBA" id="ARBA00005992"/>
    </source>
</evidence>
<dbReference type="PANTHER" id="PTHR30582">
    <property type="entry name" value="L,D-TRANSPEPTIDASE"/>
    <property type="match status" value="1"/>
</dbReference>
<evidence type="ECO:0000313" key="14">
    <source>
        <dbReference type="Proteomes" id="UP001239462"/>
    </source>
</evidence>
<feature type="active site" description="Proton donor/acceptor" evidence="9">
    <location>
        <position position="401"/>
    </location>
</feature>
<feature type="domain" description="L,D-TPase catalytic" evidence="12">
    <location>
        <begin position="321"/>
        <end position="438"/>
    </location>
</feature>
<keyword evidence="8 9" id="KW-0961">Cell wall biogenesis/degradation</keyword>
<comment type="pathway">
    <text evidence="1 9">Cell wall biogenesis; peptidoglycan biosynthesis.</text>
</comment>
<evidence type="ECO:0000256" key="6">
    <source>
        <dbReference type="ARBA" id="ARBA00022960"/>
    </source>
</evidence>
<evidence type="ECO:0000256" key="4">
    <source>
        <dbReference type="ARBA" id="ARBA00022679"/>
    </source>
</evidence>
<feature type="compositionally biased region" description="Polar residues" evidence="10">
    <location>
        <begin position="107"/>
        <end position="118"/>
    </location>
</feature>
<dbReference type="InterPro" id="IPR038063">
    <property type="entry name" value="Transpep_catalytic_dom"/>
</dbReference>
<feature type="region of interest" description="Disordered" evidence="10">
    <location>
        <begin position="69"/>
        <end position="118"/>
    </location>
</feature>
<dbReference type="Pfam" id="PF03734">
    <property type="entry name" value="YkuD"/>
    <property type="match status" value="1"/>
</dbReference>
<keyword evidence="6 9" id="KW-0133">Cell shape</keyword>
<keyword evidence="4" id="KW-0808">Transferase</keyword>
<evidence type="ECO:0000256" key="3">
    <source>
        <dbReference type="ARBA" id="ARBA00022676"/>
    </source>
</evidence>
<feature type="region of interest" description="Disordered" evidence="10">
    <location>
        <begin position="131"/>
        <end position="205"/>
    </location>
</feature>
<dbReference type="SUPFAM" id="SSF141523">
    <property type="entry name" value="L,D-transpeptidase catalytic domain-like"/>
    <property type="match status" value="1"/>
</dbReference>
<dbReference type="CDD" id="cd00118">
    <property type="entry name" value="LysM"/>
    <property type="match status" value="1"/>
</dbReference>
<organism evidence="13 14">
    <name type="scientific">Roseiconus lacunae</name>
    <dbReference type="NCBI Taxonomy" id="2605694"/>
    <lineage>
        <taxon>Bacteria</taxon>
        <taxon>Pseudomonadati</taxon>
        <taxon>Planctomycetota</taxon>
        <taxon>Planctomycetia</taxon>
        <taxon>Pirellulales</taxon>
        <taxon>Pirellulaceae</taxon>
        <taxon>Roseiconus</taxon>
    </lineage>
</organism>
<accession>A0ABT7PQR8</accession>
<dbReference type="EMBL" id="JASZZN010000024">
    <property type="protein sequence ID" value="MDM4018671.1"/>
    <property type="molecule type" value="Genomic_DNA"/>
</dbReference>
<keyword evidence="5" id="KW-0378">Hydrolase</keyword>
<reference evidence="13 14" key="1">
    <citation type="submission" date="2023-06" db="EMBL/GenBank/DDBJ databases">
        <title>Roseiconus lacunae JC819 isolated from Gulf of Mannar region, Tamil Nadu.</title>
        <authorList>
            <person name="Pk S."/>
            <person name="Ch S."/>
            <person name="Ch V.R."/>
        </authorList>
    </citation>
    <scope>NUCLEOTIDE SEQUENCE [LARGE SCALE GENOMIC DNA]</scope>
    <source>
        <strain evidence="13 14">JC819</strain>
    </source>
</reference>
<evidence type="ECO:0000259" key="12">
    <source>
        <dbReference type="PROSITE" id="PS52029"/>
    </source>
</evidence>
<dbReference type="RefSeq" id="WP_289166559.1">
    <property type="nucleotide sequence ID" value="NZ_JASZZN010000024.1"/>
</dbReference>
<dbReference type="InterPro" id="IPR018392">
    <property type="entry name" value="LysM"/>
</dbReference>
<dbReference type="Proteomes" id="UP001239462">
    <property type="component" value="Unassembled WGS sequence"/>
</dbReference>
<evidence type="ECO:0000256" key="9">
    <source>
        <dbReference type="PROSITE-ProRule" id="PRU01373"/>
    </source>
</evidence>
<comment type="caution">
    <text evidence="13">The sequence shown here is derived from an EMBL/GenBank/DDBJ whole genome shotgun (WGS) entry which is preliminary data.</text>
</comment>
<dbReference type="PROSITE" id="PS51782">
    <property type="entry name" value="LYSM"/>
    <property type="match status" value="1"/>
</dbReference>
<dbReference type="CDD" id="cd16913">
    <property type="entry name" value="YkuD_like"/>
    <property type="match status" value="1"/>
</dbReference>
<evidence type="ECO:0000256" key="1">
    <source>
        <dbReference type="ARBA" id="ARBA00004752"/>
    </source>
</evidence>
<dbReference type="InterPro" id="IPR005490">
    <property type="entry name" value="LD_TPept_cat_dom"/>
</dbReference>
<dbReference type="PANTHER" id="PTHR30582:SF24">
    <property type="entry name" value="L,D-TRANSPEPTIDASE ERFK_SRFK-RELATED"/>
    <property type="match status" value="1"/>
</dbReference>
<keyword evidence="14" id="KW-1185">Reference proteome</keyword>
<evidence type="ECO:0000256" key="10">
    <source>
        <dbReference type="SAM" id="MobiDB-lite"/>
    </source>
</evidence>
<evidence type="ECO:0000256" key="5">
    <source>
        <dbReference type="ARBA" id="ARBA00022801"/>
    </source>
</evidence>
<comment type="similarity">
    <text evidence="2">Belongs to the YkuD family.</text>
</comment>
<proteinExistence type="inferred from homology"/>
<dbReference type="PROSITE" id="PS52029">
    <property type="entry name" value="LD_TPASE"/>
    <property type="match status" value="1"/>
</dbReference>
<sequence>MQTIKTAAIVVLMLTVLYGGYVSMTTPPEPLPEEIEEYLVIDEGGSSSLIDDSFITGEMVPGTADDALSLSQPPAGLFEDAAAPPAVGPSPQPPTTATATEMLAPPSQGNLSLPNTSFADLAPNEISATPEREAPRALPPVDSAAPSITPGPADSYASTPNQFALPDPSSVAGQFDSSKGIPFAPPAESDSAASSTSANGQAGGDEANLGLTNAIAAADELYQKGQLKEALATLSVFYGMPGISADQEQQLMGRLDPLAREVIYSRRHLLEQPYKVSGSESLVEIAKGYKVPWQLLANINGVDDPVTVLPGTELKMVRGPFRADVDLNGKVMTMFLGDLYAGRFEIEVGKEPSPTPGEFTVQDKQTSRTFYGPAGKTIPAGSPENPYGNAWLDLGGQLCIHGSSNTVKPTDDGCISVAGDLADDVFAILSQGSTVTIRR</sequence>
<evidence type="ECO:0000256" key="7">
    <source>
        <dbReference type="ARBA" id="ARBA00022984"/>
    </source>
</evidence>